<dbReference type="RefSeq" id="WP_054208400.1">
    <property type="nucleotide sequence ID" value="NZ_LGSZ01000028.1"/>
</dbReference>
<name>A0A0N1FFU5_9HYPH</name>
<feature type="domain" description="Sulphur oxidation protein SoxZ" evidence="1">
    <location>
        <begin position="10"/>
        <end position="103"/>
    </location>
</feature>
<accession>A0A0N1FFU5</accession>
<dbReference type="InterPro" id="IPR030995">
    <property type="entry name" value="SoxZ"/>
</dbReference>
<dbReference type="InterPro" id="IPR014756">
    <property type="entry name" value="Ig_E-set"/>
</dbReference>
<organism evidence="2 3">
    <name type="scientific">Bosea vaviloviae</name>
    <dbReference type="NCBI Taxonomy" id="1526658"/>
    <lineage>
        <taxon>Bacteria</taxon>
        <taxon>Pseudomonadati</taxon>
        <taxon>Pseudomonadota</taxon>
        <taxon>Alphaproteobacteria</taxon>
        <taxon>Hyphomicrobiales</taxon>
        <taxon>Boseaceae</taxon>
        <taxon>Bosea</taxon>
    </lineage>
</organism>
<keyword evidence="3" id="KW-1185">Reference proteome</keyword>
<dbReference type="OrthoDB" id="9795530at2"/>
<evidence type="ECO:0000313" key="2">
    <source>
        <dbReference type="EMBL" id="KPH81569.1"/>
    </source>
</evidence>
<sequence>MTTKPTPRVRVPAKAAAGELIEIKTLISHEMESGQRKDAQGKTIPRKIINKFSASFNGKPVFSADWHPAISANPYQSFFFKATESGEFTFVWKDDDGSEYSSKNKLTVG</sequence>
<evidence type="ECO:0000313" key="3">
    <source>
        <dbReference type="Proteomes" id="UP000037822"/>
    </source>
</evidence>
<protein>
    <submittedName>
        <fullName evidence="2">Sulfur oxidation protein</fullName>
    </submittedName>
</protein>
<evidence type="ECO:0000259" key="1">
    <source>
        <dbReference type="Pfam" id="PF08770"/>
    </source>
</evidence>
<dbReference type="PATRIC" id="fig|1526658.3.peg.2154"/>
<dbReference type="Gene3D" id="2.60.40.10">
    <property type="entry name" value="Immunoglobulins"/>
    <property type="match status" value="1"/>
</dbReference>
<dbReference type="SUPFAM" id="SSF81296">
    <property type="entry name" value="E set domains"/>
    <property type="match status" value="1"/>
</dbReference>
<dbReference type="AlphaFoldDB" id="A0A0N1FFU5"/>
<dbReference type="EMBL" id="LGSZ01000028">
    <property type="protein sequence ID" value="KPH81569.1"/>
    <property type="molecule type" value="Genomic_DNA"/>
</dbReference>
<dbReference type="Pfam" id="PF08770">
    <property type="entry name" value="SoxZ"/>
    <property type="match status" value="1"/>
</dbReference>
<proteinExistence type="predicted"/>
<gene>
    <name evidence="2" type="ORF">AE618_07405</name>
</gene>
<dbReference type="Proteomes" id="UP000037822">
    <property type="component" value="Unassembled WGS sequence"/>
</dbReference>
<dbReference type="InterPro" id="IPR014880">
    <property type="entry name" value="SoxZ_dom"/>
</dbReference>
<dbReference type="NCBIfam" id="TIGR04490">
    <property type="entry name" value="SoxZ_true"/>
    <property type="match status" value="1"/>
</dbReference>
<reference evidence="2 3" key="1">
    <citation type="submission" date="2015-07" db="EMBL/GenBank/DDBJ databases">
        <title>Whole genome sequencing of Bosea vaviloviae isolated from cave pool.</title>
        <authorList>
            <person name="Tan N.E.H."/>
            <person name="Lee Y.P."/>
            <person name="Gan H.M."/>
            <person name="Barton H."/>
            <person name="Savka M.A."/>
        </authorList>
    </citation>
    <scope>NUCLEOTIDE SEQUENCE [LARGE SCALE GENOMIC DNA]</scope>
    <source>
        <strain evidence="2 3">SD260</strain>
    </source>
</reference>
<comment type="caution">
    <text evidence="2">The sequence shown here is derived from an EMBL/GenBank/DDBJ whole genome shotgun (WGS) entry which is preliminary data.</text>
</comment>
<dbReference type="InterPro" id="IPR013783">
    <property type="entry name" value="Ig-like_fold"/>
</dbReference>